<evidence type="ECO:0000256" key="2">
    <source>
        <dbReference type="ARBA" id="ARBA00023125"/>
    </source>
</evidence>
<accession>A0ABT3BDR8</accession>
<dbReference type="PROSITE" id="PS00519">
    <property type="entry name" value="HTH_ASNC_1"/>
    <property type="match status" value="1"/>
</dbReference>
<dbReference type="PROSITE" id="PS50956">
    <property type="entry name" value="HTH_ASNC_2"/>
    <property type="match status" value="1"/>
</dbReference>
<dbReference type="InterPro" id="IPR019887">
    <property type="entry name" value="Tscrpt_reg_AsnC/Lrp_C"/>
</dbReference>
<name>A0ABT3BDR8_9RHOB</name>
<dbReference type="InterPro" id="IPR000485">
    <property type="entry name" value="AsnC-type_HTH_dom"/>
</dbReference>
<dbReference type="PANTHER" id="PTHR30154">
    <property type="entry name" value="LEUCINE-RESPONSIVE REGULATORY PROTEIN"/>
    <property type="match status" value="1"/>
</dbReference>
<keyword evidence="1" id="KW-0805">Transcription regulation</keyword>
<reference evidence="5 6" key="1">
    <citation type="submission" date="2022-04" db="EMBL/GenBank/DDBJ databases">
        <title>Roseobacter sp. WL0113 is a bacterium isolated from neritic sediment.</title>
        <authorList>
            <person name="Wang L."/>
            <person name="He W."/>
            <person name="Zhang D.-F."/>
        </authorList>
    </citation>
    <scope>NUCLEOTIDE SEQUENCE [LARGE SCALE GENOMIC DNA]</scope>
    <source>
        <strain evidence="5 6">WL0113</strain>
    </source>
</reference>
<gene>
    <name evidence="5" type="ORF">MUB52_09600</name>
</gene>
<evidence type="ECO:0000256" key="3">
    <source>
        <dbReference type="ARBA" id="ARBA00023163"/>
    </source>
</evidence>
<dbReference type="SMART" id="SM00344">
    <property type="entry name" value="HTH_ASNC"/>
    <property type="match status" value="1"/>
</dbReference>
<dbReference type="InterPro" id="IPR036390">
    <property type="entry name" value="WH_DNA-bd_sf"/>
</dbReference>
<evidence type="ECO:0000313" key="6">
    <source>
        <dbReference type="Proteomes" id="UP001208690"/>
    </source>
</evidence>
<evidence type="ECO:0000259" key="4">
    <source>
        <dbReference type="PROSITE" id="PS50956"/>
    </source>
</evidence>
<dbReference type="Gene3D" id="1.10.10.10">
    <property type="entry name" value="Winged helix-like DNA-binding domain superfamily/Winged helix DNA-binding domain"/>
    <property type="match status" value="1"/>
</dbReference>
<keyword evidence="2" id="KW-0238">DNA-binding</keyword>
<dbReference type="Pfam" id="PF13404">
    <property type="entry name" value="HTH_AsnC-type"/>
    <property type="match status" value="1"/>
</dbReference>
<sequence length="153" mass="17254">MDEIDDFDRQLLALLQIDCRQTGDALAEQVGLSPASCLRRLQRLRRIGAVEREVAIVAPELLGRHITVLSLLTLRRGGRDALDRLRQKLLRLPQVERIFHVTGPADFVLTVRCASMEAYAAFTEEHFYDPAISGFESIVVLREHRPAMPDAAH</sequence>
<keyword evidence="3" id="KW-0804">Transcription</keyword>
<dbReference type="InterPro" id="IPR036388">
    <property type="entry name" value="WH-like_DNA-bd_sf"/>
</dbReference>
<dbReference type="SUPFAM" id="SSF46785">
    <property type="entry name" value="Winged helix' DNA-binding domain"/>
    <property type="match status" value="1"/>
</dbReference>
<dbReference type="Proteomes" id="UP001208690">
    <property type="component" value="Unassembled WGS sequence"/>
</dbReference>
<evidence type="ECO:0000256" key="1">
    <source>
        <dbReference type="ARBA" id="ARBA00023015"/>
    </source>
</evidence>
<dbReference type="SUPFAM" id="SSF54909">
    <property type="entry name" value="Dimeric alpha+beta barrel"/>
    <property type="match status" value="1"/>
</dbReference>
<organism evidence="5 6">
    <name type="scientific">Roseobacter sinensis</name>
    <dbReference type="NCBI Taxonomy" id="2931391"/>
    <lineage>
        <taxon>Bacteria</taxon>
        <taxon>Pseudomonadati</taxon>
        <taxon>Pseudomonadota</taxon>
        <taxon>Alphaproteobacteria</taxon>
        <taxon>Rhodobacterales</taxon>
        <taxon>Roseobacteraceae</taxon>
        <taxon>Roseobacter</taxon>
    </lineage>
</organism>
<keyword evidence="6" id="KW-1185">Reference proteome</keyword>
<dbReference type="Gene3D" id="3.30.70.920">
    <property type="match status" value="1"/>
</dbReference>
<dbReference type="Pfam" id="PF01037">
    <property type="entry name" value="AsnC_trans_reg"/>
    <property type="match status" value="1"/>
</dbReference>
<dbReference type="RefSeq" id="WP_263844004.1">
    <property type="nucleotide sequence ID" value="NZ_JALIEB010000005.1"/>
</dbReference>
<dbReference type="InterPro" id="IPR011008">
    <property type="entry name" value="Dimeric_a/b-barrel"/>
</dbReference>
<dbReference type="PRINTS" id="PR00033">
    <property type="entry name" value="HTHASNC"/>
</dbReference>
<comment type="caution">
    <text evidence="5">The sequence shown here is derived from an EMBL/GenBank/DDBJ whole genome shotgun (WGS) entry which is preliminary data.</text>
</comment>
<evidence type="ECO:0000313" key="5">
    <source>
        <dbReference type="EMBL" id="MCV3271682.1"/>
    </source>
</evidence>
<dbReference type="EMBL" id="JALIEB010000005">
    <property type="protein sequence ID" value="MCV3271682.1"/>
    <property type="molecule type" value="Genomic_DNA"/>
</dbReference>
<dbReference type="PANTHER" id="PTHR30154:SF34">
    <property type="entry name" value="TRANSCRIPTIONAL REGULATOR AZLB"/>
    <property type="match status" value="1"/>
</dbReference>
<protein>
    <submittedName>
        <fullName evidence="5">Lrp/AsnC family transcriptional regulator</fullName>
    </submittedName>
</protein>
<proteinExistence type="predicted"/>
<feature type="domain" description="HTH asnC-type" evidence="4">
    <location>
        <begin position="4"/>
        <end position="65"/>
    </location>
</feature>
<dbReference type="InterPro" id="IPR019885">
    <property type="entry name" value="Tscrpt_reg_HTH_AsnC-type_CS"/>
</dbReference>
<dbReference type="InterPro" id="IPR019888">
    <property type="entry name" value="Tscrpt_reg_AsnC-like"/>
</dbReference>